<dbReference type="InterPro" id="IPR036397">
    <property type="entry name" value="RNaseH_sf"/>
</dbReference>
<name>A0A6J1PY00_9HYME</name>
<dbReference type="InterPro" id="IPR021109">
    <property type="entry name" value="Peptidase_aspartic_dom_sf"/>
</dbReference>
<evidence type="ECO:0000313" key="3">
    <source>
        <dbReference type="Proteomes" id="UP000504618"/>
    </source>
</evidence>
<dbReference type="Proteomes" id="UP000504618">
    <property type="component" value="Unplaced"/>
</dbReference>
<reference evidence="4" key="1">
    <citation type="submission" date="2025-08" db="UniProtKB">
        <authorList>
            <consortium name="RefSeq"/>
        </authorList>
    </citation>
    <scope>IDENTIFICATION</scope>
    <source>
        <tissue evidence="4">Whole body</tissue>
    </source>
</reference>
<feature type="domain" description="Integrase zinc-binding" evidence="2">
    <location>
        <begin position="1025"/>
        <end position="1072"/>
    </location>
</feature>
<gene>
    <name evidence="4" type="primary">LOC112456441</name>
</gene>
<dbReference type="PANTHER" id="PTHR47331">
    <property type="entry name" value="PHD-TYPE DOMAIN-CONTAINING PROTEIN"/>
    <property type="match status" value="1"/>
</dbReference>
<dbReference type="GO" id="GO:0042575">
    <property type="term" value="C:DNA polymerase complex"/>
    <property type="evidence" value="ECO:0007669"/>
    <property type="project" value="UniProtKB-ARBA"/>
</dbReference>
<keyword evidence="3" id="KW-1185">Reference proteome</keyword>
<organism evidence="3 4">
    <name type="scientific">Temnothorax curvispinosus</name>
    <dbReference type="NCBI Taxonomy" id="300111"/>
    <lineage>
        <taxon>Eukaryota</taxon>
        <taxon>Metazoa</taxon>
        <taxon>Ecdysozoa</taxon>
        <taxon>Arthropoda</taxon>
        <taxon>Hexapoda</taxon>
        <taxon>Insecta</taxon>
        <taxon>Pterygota</taxon>
        <taxon>Neoptera</taxon>
        <taxon>Endopterygota</taxon>
        <taxon>Hymenoptera</taxon>
        <taxon>Apocrita</taxon>
        <taxon>Aculeata</taxon>
        <taxon>Formicoidea</taxon>
        <taxon>Formicidae</taxon>
        <taxon>Myrmicinae</taxon>
        <taxon>Temnothorax</taxon>
    </lineage>
</organism>
<dbReference type="PANTHER" id="PTHR47331:SF1">
    <property type="entry name" value="GAG-LIKE PROTEIN"/>
    <property type="match status" value="1"/>
</dbReference>
<sequence>MCQKTHFLSACPDFQNKSVAQRRDLAKKFHACYNCLSIRHTRDACSSKNTCRQCQQKHHTLLHAIDVNNTSSTTESSPSSTDAKTDSTNEVTSHLLSHTTFSKSNILLATAWMRVSGLNGRHDTVRALLDQGSVTTLITERLAQRLRLPRTRVSVSITGIGETAATARSAATVQLSARDGTGPRPSVSALVLKSLKTYVPHRVPDITNKSYIRELTLADSDPTSAAPIDIIIGADLYGAILLPEVRSRAPNEPVAQNSIFGWFLSGPMPAPSRPARIQAHHCTLLEELSDQLKRFWEVEELPQKAHLSPEEMRCEEHFVSTHSRAPNGQYIVRLPFKSGPPIEIGESKSSAIALYSRLEARLKSNPDLAKEYNEFLAEYERLGHMVKAPLDEPPDGQVYYIPHHTVIREHSSTTRLRVVFNASHPTSNGLSLNDHLMVGRKLQPELSFIILRWRQYRFVFTADIAKMYRQILVHPSDVEYQRILWRPTPTSPLIAYLLLTVTYGNANAPNAALRVVDQVAKDEGAECPLAVPVLQLHTYVDDCVFGADDIPLALQTRNQLISLLKKAGFHLRKWASNQPVLLEGIDPQDHGLASAKTLEADERLKVLGLKWDPNQDVFRFNVTLVDSVPATKRSILSTIARIFDPLGWMAPVVITAKILMQQLWLLRCEWDNVIPEDLLRKWRDFYFQLPLLKQISIPRWTGYGSDTLSAEVHGFADASASAYGAVIYLRVTHIDGTVEITMLMSKSKVAPLKPMSIPRLELCAAVLLARTIDAIRSALTIAIKFYHCWTDSKVTEAWLSQPPSRWPTFVANRVHEVQTLLPTVEWHHVPSQQNPADLVSRGVPPKDLIKQSLWWTGPDWLKLSPDQWPIEPQSHAPEIQPEEQVRAPVHVMQPRDRWDLSERFSSWNKLVRVTAYVVRFTRRAREGGCGRANAPSQNEPEPLSPDEVNFARIFWLKNIQRQLFPVEYAQLELSQRISKSSKLLSLNPFLDKNGLIRVGGRLRHSTFPHGKKHPVVLAAHPAVAALIRDTHLRALHAGPQYTLHQLRETYWILRARQTIRAVLHQCVTCARESAKIASELMGDLPVYRVTSTSRAFLHCGVDYAGPIQVRSTPGRGYKSRKAYIAVFVCMAVKATHLELVGDCTTSAFVAAFDRFCARRGVPSDMYSDNATTFHGAHREISAAWKRAVCDPNFQNRTATQGVRWNFIPPSAPHFGGLWEACVRSVKFHMKRVIGAHTLTSEEPLYRSLFVS</sequence>
<proteinExistence type="predicted"/>
<feature type="region of interest" description="Disordered" evidence="1">
    <location>
        <begin position="65"/>
        <end position="88"/>
    </location>
</feature>
<dbReference type="Gene3D" id="3.30.420.10">
    <property type="entry name" value="Ribonuclease H-like superfamily/Ribonuclease H"/>
    <property type="match status" value="1"/>
</dbReference>
<dbReference type="RefSeq" id="XP_024874739.1">
    <property type="nucleotide sequence ID" value="XM_025018971.1"/>
</dbReference>
<evidence type="ECO:0000259" key="2">
    <source>
        <dbReference type="Pfam" id="PF17921"/>
    </source>
</evidence>
<evidence type="ECO:0000313" key="4">
    <source>
        <dbReference type="RefSeq" id="XP_024874739.1"/>
    </source>
</evidence>
<dbReference type="Pfam" id="PF05380">
    <property type="entry name" value="Peptidase_A17"/>
    <property type="match status" value="1"/>
</dbReference>
<accession>A0A6J1PY00</accession>
<dbReference type="InterPro" id="IPR041588">
    <property type="entry name" value="Integrase_H2C2"/>
</dbReference>
<dbReference type="SUPFAM" id="SSF53098">
    <property type="entry name" value="Ribonuclease H-like"/>
    <property type="match status" value="1"/>
</dbReference>
<feature type="compositionally biased region" description="Low complexity" evidence="1">
    <location>
        <begin position="70"/>
        <end position="81"/>
    </location>
</feature>
<dbReference type="Pfam" id="PF17921">
    <property type="entry name" value="Integrase_H2C2"/>
    <property type="match status" value="1"/>
</dbReference>
<dbReference type="SUPFAM" id="SSF56672">
    <property type="entry name" value="DNA/RNA polymerases"/>
    <property type="match status" value="1"/>
</dbReference>
<dbReference type="GO" id="GO:0071897">
    <property type="term" value="P:DNA biosynthetic process"/>
    <property type="evidence" value="ECO:0007669"/>
    <property type="project" value="UniProtKB-ARBA"/>
</dbReference>
<dbReference type="OrthoDB" id="7552815at2759"/>
<dbReference type="GeneID" id="112456441"/>
<dbReference type="AlphaFoldDB" id="A0A6J1PY00"/>
<evidence type="ECO:0000256" key="1">
    <source>
        <dbReference type="SAM" id="MobiDB-lite"/>
    </source>
</evidence>
<dbReference type="Gene3D" id="2.40.70.10">
    <property type="entry name" value="Acid Proteases"/>
    <property type="match status" value="1"/>
</dbReference>
<dbReference type="InterPro" id="IPR008042">
    <property type="entry name" value="Retrotrans_Pao"/>
</dbReference>
<protein>
    <submittedName>
        <fullName evidence="4">Uncharacterized protein LOC112456441</fullName>
    </submittedName>
</protein>
<dbReference type="InterPro" id="IPR043502">
    <property type="entry name" value="DNA/RNA_pol_sf"/>
</dbReference>
<dbReference type="InterPro" id="IPR012337">
    <property type="entry name" value="RNaseH-like_sf"/>
</dbReference>
<dbReference type="GO" id="GO:0003676">
    <property type="term" value="F:nucleic acid binding"/>
    <property type="evidence" value="ECO:0007669"/>
    <property type="project" value="InterPro"/>
</dbReference>